<dbReference type="PANTHER" id="PTHR30231">
    <property type="entry name" value="DNA POLYMERASE III SUBUNIT EPSILON"/>
    <property type="match status" value="1"/>
</dbReference>
<dbReference type="InterPro" id="IPR036397">
    <property type="entry name" value="RNaseH_sf"/>
</dbReference>
<dbReference type="SMART" id="SM00479">
    <property type="entry name" value="EXOIII"/>
    <property type="match status" value="1"/>
</dbReference>
<evidence type="ECO:0000313" key="6">
    <source>
        <dbReference type="Proteomes" id="UP000233727"/>
    </source>
</evidence>
<comment type="caution">
    <text evidence="5">The sequence shown here is derived from an EMBL/GenBank/DDBJ whole genome shotgun (WGS) entry which is preliminary data.</text>
</comment>
<dbReference type="STRING" id="33905.BTHE_0694"/>
<evidence type="ECO:0000256" key="1">
    <source>
        <dbReference type="ARBA" id="ARBA00022722"/>
    </source>
</evidence>
<evidence type="ECO:0000256" key="3">
    <source>
        <dbReference type="ARBA" id="ARBA00022839"/>
    </source>
</evidence>
<dbReference type="GO" id="GO:0003676">
    <property type="term" value="F:nucleic acid binding"/>
    <property type="evidence" value="ECO:0007669"/>
    <property type="project" value="InterPro"/>
</dbReference>
<dbReference type="PANTHER" id="PTHR30231:SF4">
    <property type="entry name" value="PROTEIN NEN2"/>
    <property type="match status" value="1"/>
</dbReference>
<dbReference type="Pfam" id="PF00929">
    <property type="entry name" value="RNase_T"/>
    <property type="match status" value="1"/>
</dbReference>
<sequence>MFLMTMTYDALIAALEEAPQQSDDTQLGSSWLLGFDTETTGVAAGRDAIVSATLVLRDPQRGHEGDAEAEWVINPHRRMNPRASAVNGFTDDYLAEHGMEPTDAIDQIARAIATAQDKNIPLLAYNAPFDVHMLEGDLNRWKLPQVSERQNPAEPSNGMLVVDPLVIDRAVSKRHGKRTLTLTTEYYGVVPTGDFHNATADTVAAVDLIKPMSTLYPQVGHLTLGELMDWQRQAHDAWQTSFNQWLESRGRTPLHDQWL</sequence>
<dbReference type="InterPro" id="IPR012337">
    <property type="entry name" value="RNaseH-like_sf"/>
</dbReference>
<organism evidence="5 6">
    <name type="scientific">Bifidobacterium thermophilum</name>
    <dbReference type="NCBI Taxonomy" id="33905"/>
    <lineage>
        <taxon>Bacteria</taxon>
        <taxon>Bacillati</taxon>
        <taxon>Actinomycetota</taxon>
        <taxon>Actinomycetes</taxon>
        <taxon>Bifidobacteriales</taxon>
        <taxon>Bifidobacteriaceae</taxon>
        <taxon>Bifidobacterium</taxon>
    </lineage>
</organism>
<dbReference type="Gene3D" id="3.30.420.10">
    <property type="entry name" value="Ribonuclease H-like superfamily/Ribonuclease H"/>
    <property type="match status" value="1"/>
</dbReference>
<feature type="domain" description="Exonuclease" evidence="4">
    <location>
        <begin position="31"/>
        <end position="218"/>
    </location>
</feature>
<evidence type="ECO:0000313" key="5">
    <source>
        <dbReference type="EMBL" id="PKU92750.1"/>
    </source>
</evidence>
<proteinExistence type="predicted"/>
<dbReference type="GO" id="GO:0005829">
    <property type="term" value="C:cytosol"/>
    <property type="evidence" value="ECO:0007669"/>
    <property type="project" value="TreeGrafter"/>
</dbReference>
<keyword evidence="2" id="KW-0378">Hydrolase</keyword>
<keyword evidence="3 5" id="KW-0269">Exonuclease</keyword>
<evidence type="ECO:0000256" key="2">
    <source>
        <dbReference type="ARBA" id="ARBA00022801"/>
    </source>
</evidence>
<dbReference type="Proteomes" id="UP000233727">
    <property type="component" value="Unassembled WGS sequence"/>
</dbReference>
<gene>
    <name evidence="5" type="ORF">CQR47_0599</name>
</gene>
<keyword evidence="1" id="KW-0540">Nuclease</keyword>
<evidence type="ECO:0000259" key="4">
    <source>
        <dbReference type="SMART" id="SM00479"/>
    </source>
</evidence>
<accession>A0A2N3QM57</accession>
<reference evidence="5 6" key="1">
    <citation type="submission" date="2017-10" db="EMBL/GenBank/DDBJ databases">
        <title>Bifidobacterium genomics.</title>
        <authorList>
            <person name="Lugli G.A."/>
            <person name="Milani C."/>
            <person name="Mancabelli L."/>
        </authorList>
    </citation>
    <scope>NUCLEOTIDE SEQUENCE [LARGE SCALE GENOMIC DNA]</scope>
    <source>
        <strain evidence="5 6">1542B</strain>
    </source>
</reference>
<protein>
    <submittedName>
        <fullName evidence="5">DNA polymerase III epsilon subunit-like 3'-5' exonuclease</fullName>
    </submittedName>
</protein>
<dbReference type="SUPFAM" id="SSF53098">
    <property type="entry name" value="Ribonuclease H-like"/>
    <property type="match status" value="1"/>
</dbReference>
<dbReference type="EMBL" id="PCGY01000011">
    <property type="protein sequence ID" value="PKU92750.1"/>
    <property type="molecule type" value="Genomic_DNA"/>
</dbReference>
<dbReference type="CDD" id="cd06127">
    <property type="entry name" value="DEDDh"/>
    <property type="match status" value="1"/>
</dbReference>
<name>A0A2N3QM57_9BIFI</name>
<dbReference type="InterPro" id="IPR013520">
    <property type="entry name" value="Ribonucl_H"/>
</dbReference>
<dbReference type="GO" id="GO:0008408">
    <property type="term" value="F:3'-5' exonuclease activity"/>
    <property type="evidence" value="ECO:0007669"/>
    <property type="project" value="TreeGrafter"/>
</dbReference>
<dbReference type="AlphaFoldDB" id="A0A2N3QM57"/>